<name>A0A450RTR2_9GAMM</name>
<dbReference type="Pfam" id="PF09720">
    <property type="entry name" value="Unstab_antitox"/>
    <property type="match status" value="1"/>
</dbReference>
<sequence length="91" mass="10750">MISPAPMAEIFYEEKPMKPHEIIKEIEHLCLSDKLLLVADVWDSIARTNDVPPMPEWQKTELDRRYSDYKNKKSGLYDYKEVHGELRARTT</sequence>
<proteinExistence type="predicted"/>
<organism evidence="1">
    <name type="scientific">Candidatus Kentrum sp. DK</name>
    <dbReference type="NCBI Taxonomy" id="2126562"/>
    <lineage>
        <taxon>Bacteria</taxon>
        <taxon>Pseudomonadati</taxon>
        <taxon>Pseudomonadota</taxon>
        <taxon>Gammaproteobacteria</taxon>
        <taxon>Candidatus Kentrum</taxon>
    </lineage>
</organism>
<dbReference type="EMBL" id="CAADEY010000001">
    <property type="protein sequence ID" value="VFJ42492.1"/>
    <property type="molecule type" value="Genomic_DNA"/>
</dbReference>
<dbReference type="InterPro" id="IPR013406">
    <property type="entry name" value="CHP02574_addiction_mod"/>
</dbReference>
<reference evidence="1" key="1">
    <citation type="submission" date="2019-02" db="EMBL/GenBank/DDBJ databases">
        <authorList>
            <person name="Gruber-Vodicka R. H."/>
            <person name="Seah K. B. B."/>
        </authorList>
    </citation>
    <scope>NUCLEOTIDE SEQUENCE</scope>
    <source>
        <strain evidence="1">BECK_DK161</strain>
    </source>
</reference>
<dbReference type="AlphaFoldDB" id="A0A450RTR2"/>
<gene>
    <name evidence="1" type="ORF">BECKDK2373C_GA0170839_100128</name>
</gene>
<protein>
    <submittedName>
        <fullName evidence="1">Putative addiction module component, TIGR02574 family</fullName>
    </submittedName>
</protein>
<dbReference type="NCBIfam" id="TIGR02574">
    <property type="entry name" value="stabl_TIGR02574"/>
    <property type="match status" value="1"/>
</dbReference>
<evidence type="ECO:0000313" key="1">
    <source>
        <dbReference type="EMBL" id="VFJ42492.1"/>
    </source>
</evidence>
<accession>A0A450RTR2</accession>